<accession>A0A7G1Q7R9</accession>
<gene>
    <name evidence="7" type="ORF">NSCAC_0040</name>
</gene>
<feature type="transmembrane region" description="Helical" evidence="6">
    <location>
        <begin position="190"/>
        <end position="211"/>
    </location>
</feature>
<dbReference type="RefSeq" id="WP_197744452.1">
    <property type="nucleotide sequence ID" value="NZ_LR778175.1"/>
</dbReference>
<evidence type="ECO:0000256" key="2">
    <source>
        <dbReference type="ARBA" id="ARBA00009142"/>
    </source>
</evidence>
<evidence type="ECO:0000256" key="4">
    <source>
        <dbReference type="ARBA" id="ARBA00022989"/>
    </source>
</evidence>
<evidence type="ECO:0000313" key="7">
    <source>
        <dbReference type="EMBL" id="CAB1274180.1"/>
    </source>
</evidence>
<feature type="transmembrane region" description="Helical" evidence="6">
    <location>
        <begin position="162"/>
        <end position="184"/>
    </location>
</feature>
<comment type="subcellular location">
    <subcellularLocation>
        <location evidence="6">Cell membrane</location>
        <topology evidence="6">Multi-pass membrane protein</topology>
    </subcellularLocation>
    <subcellularLocation>
        <location evidence="1">Membrane</location>
        <topology evidence="1">Multi-pass membrane protein</topology>
    </subcellularLocation>
</comment>
<proteinExistence type="inferred from homology"/>
<organism evidence="7 8">
    <name type="scientific">Candidatus Nitrosacidococcus tergens</name>
    <dbReference type="NCBI Taxonomy" id="553981"/>
    <lineage>
        <taxon>Bacteria</taxon>
        <taxon>Pseudomonadati</taxon>
        <taxon>Pseudomonadota</taxon>
        <taxon>Gammaproteobacteria</taxon>
        <taxon>Chromatiales</taxon>
        <taxon>Chromatiaceae</taxon>
        <taxon>Candidatus Nitrosacidococcus</taxon>
    </lineage>
</organism>
<evidence type="ECO:0000256" key="6">
    <source>
        <dbReference type="RuleBase" id="RU363041"/>
    </source>
</evidence>
<keyword evidence="8" id="KW-1185">Reference proteome</keyword>
<feature type="transmembrane region" description="Helical" evidence="6">
    <location>
        <begin position="94"/>
        <end position="115"/>
    </location>
</feature>
<dbReference type="GO" id="GO:0005886">
    <property type="term" value="C:plasma membrane"/>
    <property type="evidence" value="ECO:0007669"/>
    <property type="project" value="UniProtKB-SubCell"/>
</dbReference>
<feature type="transmembrane region" description="Helical" evidence="6">
    <location>
        <begin position="223"/>
        <end position="243"/>
    </location>
</feature>
<evidence type="ECO:0000256" key="1">
    <source>
        <dbReference type="ARBA" id="ARBA00004141"/>
    </source>
</evidence>
<reference evidence="7 8" key="1">
    <citation type="submission" date="2020-03" db="EMBL/GenBank/DDBJ databases">
        <authorList>
            <person name="Picone N."/>
        </authorList>
    </citation>
    <scope>NUCLEOTIDE SEQUENCE [LARGE SCALE GENOMIC DNA]</scope>
    <source>
        <strain evidence="7">NSCAC1</strain>
    </source>
</reference>
<keyword evidence="4 6" id="KW-1133">Transmembrane helix</keyword>
<evidence type="ECO:0000256" key="5">
    <source>
        <dbReference type="ARBA" id="ARBA00023136"/>
    </source>
</evidence>
<evidence type="ECO:0000256" key="3">
    <source>
        <dbReference type="ARBA" id="ARBA00022692"/>
    </source>
</evidence>
<comment type="similarity">
    <text evidence="2 6">Belongs to the 4-toluene sulfonate uptake permease (TSUP) (TC 2.A.102) family.</text>
</comment>
<feature type="transmembrane region" description="Helical" evidence="6">
    <location>
        <begin position="68"/>
        <end position="87"/>
    </location>
</feature>
<dbReference type="InterPro" id="IPR002781">
    <property type="entry name" value="TM_pro_TauE-like"/>
</dbReference>
<feature type="transmembrane region" description="Helical" evidence="6">
    <location>
        <begin position="38"/>
        <end position="56"/>
    </location>
</feature>
<feature type="transmembrane region" description="Helical" evidence="6">
    <location>
        <begin position="6"/>
        <end position="26"/>
    </location>
</feature>
<sequence>MLSTILIIIVITASIQALFGVGVLLFGTPLLLLIDYPFIDALIILLPISISINLLQIIKNYPNIDWLFYKKILFYTIPFVVIFLYLVTRISLNIGLIIGLFLVFVALKSTSQYIAVKVEKLMHYERIYFIAMGIVHGLTNLGGSLLTAAVHATGGSKDRMRGTAAISYGTFAIFQLATLSAVALKEVNISWSHLTYLAAGISAFFIADHLVYTKINNEQYSKIFAGFLFISGISLIGKSIQAIG</sequence>
<dbReference type="AlphaFoldDB" id="A0A7G1Q7R9"/>
<protein>
    <recommendedName>
        <fullName evidence="6">Probable membrane transporter protein</fullName>
    </recommendedName>
</protein>
<dbReference type="Pfam" id="PF01925">
    <property type="entry name" value="TauE"/>
    <property type="match status" value="1"/>
</dbReference>
<keyword evidence="5 6" id="KW-0472">Membrane</keyword>
<evidence type="ECO:0000313" key="8">
    <source>
        <dbReference type="Proteomes" id="UP000516072"/>
    </source>
</evidence>
<dbReference type="Proteomes" id="UP000516072">
    <property type="component" value="Chromosome"/>
</dbReference>
<feature type="transmembrane region" description="Helical" evidence="6">
    <location>
        <begin position="127"/>
        <end position="150"/>
    </location>
</feature>
<keyword evidence="3 6" id="KW-0812">Transmembrane</keyword>
<dbReference type="KEGG" id="ntg:NSCAC_0040"/>
<keyword evidence="6" id="KW-1003">Cell membrane</keyword>
<dbReference type="EMBL" id="LR778175">
    <property type="protein sequence ID" value="CAB1274180.1"/>
    <property type="molecule type" value="Genomic_DNA"/>
</dbReference>
<name>A0A7G1Q7R9_9GAMM</name>